<evidence type="ECO:0000313" key="1">
    <source>
        <dbReference type="EMBL" id="RZS30500.1"/>
    </source>
</evidence>
<dbReference type="EMBL" id="SGWQ01000016">
    <property type="protein sequence ID" value="RZS30500.1"/>
    <property type="molecule type" value="Genomic_DNA"/>
</dbReference>
<protein>
    <submittedName>
        <fullName evidence="1">Uncharacterized protein</fullName>
    </submittedName>
</protein>
<organism evidence="1 2">
    <name type="scientific">Herbihabitans rhizosphaerae</name>
    <dbReference type="NCBI Taxonomy" id="1872711"/>
    <lineage>
        <taxon>Bacteria</taxon>
        <taxon>Bacillati</taxon>
        <taxon>Actinomycetota</taxon>
        <taxon>Actinomycetes</taxon>
        <taxon>Pseudonocardiales</taxon>
        <taxon>Pseudonocardiaceae</taxon>
        <taxon>Herbihabitans</taxon>
    </lineage>
</organism>
<dbReference type="Proteomes" id="UP000294257">
    <property type="component" value="Unassembled WGS sequence"/>
</dbReference>
<keyword evidence="2" id="KW-1185">Reference proteome</keyword>
<gene>
    <name evidence="1" type="ORF">EV193_11620</name>
</gene>
<proteinExistence type="predicted"/>
<reference evidence="1 2" key="1">
    <citation type="submission" date="2019-02" db="EMBL/GenBank/DDBJ databases">
        <title>Genomic Encyclopedia of Type Strains, Phase IV (KMG-IV): sequencing the most valuable type-strain genomes for metagenomic binning, comparative biology and taxonomic classification.</title>
        <authorList>
            <person name="Goeker M."/>
        </authorList>
    </citation>
    <scope>NUCLEOTIDE SEQUENCE [LARGE SCALE GENOMIC DNA]</scope>
    <source>
        <strain evidence="1 2">DSM 101727</strain>
    </source>
</reference>
<comment type="caution">
    <text evidence="1">The sequence shown here is derived from an EMBL/GenBank/DDBJ whole genome shotgun (WGS) entry which is preliminary data.</text>
</comment>
<dbReference type="AlphaFoldDB" id="A0A4Q7KEM6"/>
<sequence>MQAADQLAGVDVEGGGDFEDVVEGEVALSAFDLAEEAPVQTGVFGEAFLG</sequence>
<accession>A0A4Q7KEM6</accession>
<name>A0A4Q7KEM6_9PSEU</name>
<evidence type="ECO:0000313" key="2">
    <source>
        <dbReference type="Proteomes" id="UP000294257"/>
    </source>
</evidence>